<sequence>MGWNGTGEVQGSRLGTKIIRAMAANLQSFIEFDPQHAGTWAVLPLEVR</sequence>
<evidence type="ECO:0000313" key="1">
    <source>
        <dbReference type="EMBL" id="NBJ25929.1"/>
    </source>
</evidence>
<gene>
    <name evidence="1" type="ORF">GR303_16350</name>
</gene>
<dbReference type="EMBL" id="JAAAXJ010000009">
    <property type="protein sequence ID" value="NBJ25929.1"/>
    <property type="molecule type" value="Genomic_DNA"/>
</dbReference>
<reference evidence="1 2" key="1">
    <citation type="submission" date="2020-01" db="EMBL/GenBank/DDBJ databases">
        <title>Microvirga sp. nov., an arsenate reduction bacterium isolated from Tibet hotspring sediments.</title>
        <authorList>
            <person name="Yuan C.-G."/>
        </authorList>
    </citation>
    <scope>NUCLEOTIDE SEQUENCE [LARGE SCALE GENOMIC DNA]</scope>
    <source>
        <strain evidence="1 2">SYSU G3D203</strain>
    </source>
</reference>
<name>A0ABW9YZU7_9HYPH</name>
<proteinExistence type="predicted"/>
<evidence type="ECO:0008006" key="3">
    <source>
        <dbReference type="Google" id="ProtNLM"/>
    </source>
</evidence>
<accession>A0ABW9YZU7</accession>
<organism evidence="1 2">
    <name type="scientific">Microvirga arsenatis</name>
    <dbReference type="NCBI Taxonomy" id="2692265"/>
    <lineage>
        <taxon>Bacteria</taxon>
        <taxon>Pseudomonadati</taxon>
        <taxon>Pseudomonadota</taxon>
        <taxon>Alphaproteobacteria</taxon>
        <taxon>Hyphomicrobiales</taxon>
        <taxon>Methylobacteriaceae</taxon>
        <taxon>Microvirga</taxon>
    </lineage>
</organism>
<protein>
    <recommendedName>
        <fullName evidence="3">Sensor histidine kinase</fullName>
    </recommendedName>
</protein>
<evidence type="ECO:0000313" key="2">
    <source>
        <dbReference type="Proteomes" id="UP000818323"/>
    </source>
</evidence>
<dbReference type="Proteomes" id="UP000818323">
    <property type="component" value="Unassembled WGS sequence"/>
</dbReference>
<dbReference type="RefSeq" id="WP_161723817.1">
    <property type="nucleotide sequence ID" value="NZ_JAAAXI010000010.1"/>
</dbReference>
<comment type="caution">
    <text evidence="1">The sequence shown here is derived from an EMBL/GenBank/DDBJ whole genome shotgun (WGS) entry which is preliminary data.</text>
</comment>
<keyword evidence="2" id="KW-1185">Reference proteome</keyword>